<organism evidence="2">
    <name type="scientific">Harpegnathos saltator</name>
    <name type="common">Jerdon's jumping ant</name>
    <dbReference type="NCBI Taxonomy" id="610380"/>
    <lineage>
        <taxon>Eukaryota</taxon>
        <taxon>Metazoa</taxon>
        <taxon>Ecdysozoa</taxon>
        <taxon>Arthropoda</taxon>
        <taxon>Hexapoda</taxon>
        <taxon>Insecta</taxon>
        <taxon>Pterygota</taxon>
        <taxon>Neoptera</taxon>
        <taxon>Endopterygota</taxon>
        <taxon>Hymenoptera</taxon>
        <taxon>Apocrita</taxon>
        <taxon>Aculeata</taxon>
        <taxon>Formicoidea</taxon>
        <taxon>Formicidae</taxon>
        <taxon>Ponerinae</taxon>
        <taxon>Ponerini</taxon>
        <taxon>Harpegnathos</taxon>
    </lineage>
</organism>
<dbReference type="AlphaFoldDB" id="E2C7I5"/>
<dbReference type="InParanoid" id="E2C7I5"/>
<proteinExistence type="predicted"/>
<accession>E2C7I5</accession>
<feature type="non-terminal residue" evidence="1">
    <location>
        <position position="27"/>
    </location>
</feature>
<dbReference type="EMBL" id="GL453381">
    <property type="protein sequence ID" value="EFN76095.1"/>
    <property type="molecule type" value="Genomic_DNA"/>
</dbReference>
<protein>
    <submittedName>
        <fullName evidence="1">Uncharacterized protein</fullName>
    </submittedName>
</protein>
<evidence type="ECO:0000313" key="2">
    <source>
        <dbReference type="Proteomes" id="UP000008237"/>
    </source>
</evidence>
<name>E2C7I5_HARSA</name>
<feature type="non-terminal residue" evidence="1">
    <location>
        <position position="1"/>
    </location>
</feature>
<gene>
    <name evidence="1" type="ORF">EAI_15717</name>
</gene>
<dbReference type="Proteomes" id="UP000008237">
    <property type="component" value="Unassembled WGS sequence"/>
</dbReference>
<reference evidence="1 2" key="1">
    <citation type="journal article" date="2010" name="Science">
        <title>Genomic comparison of the ants Camponotus floridanus and Harpegnathos saltator.</title>
        <authorList>
            <person name="Bonasio R."/>
            <person name="Zhang G."/>
            <person name="Ye C."/>
            <person name="Mutti N.S."/>
            <person name="Fang X."/>
            <person name="Qin N."/>
            <person name="Donahue G."/>
            <person name="Yang P."/>
            <person name="Li Q."/>
            <person name="Li C."/>
            <person name="Zhang P."/>
            <person name="Huang Z."/>
            <person name="Berger S.L."/>
            <person name="Reinberg D."/>
            <person name="Wang J."/>
            <person name="Liebig J."/>
        </authorList>
    </citation>
    <scope>NUCLEOTIDE SEQUENCE [LARGE SCALE GENOMIC DNA]</scope>
    <source>
        <strain evidence="1 2">R22 G/1</strain>
    </source>
</reference>
<sequence length="27" mass="3264">HFEDSQFEMNRLDGWKKLKPDAIPTLF</sequence>
<keyword evidence="2" id="KW-1185">Reference proteome</keyword>
<evidence type="ECO:0000313" key="1">
    <source>
        <dbReference type="EMBL" id="EFN76095.1"/>
    </source>
</evidence>